<organism evidence="2 3">
    <name type="scientific">Dorcoceras hygrometricum</name>
    <dbReference type="NCBI Taxonomy" id="472368"/>
    <lineage>
        <taxon>Eukaryota</taxon>
        <taxon>Viridiplantae</taxon>
        <taxon>Streptophyta</taxon>
        <taxon>Embryophyta</taxon>
        <taxon>Tracheophyta</taxon>
        <taxon>Spermatophyta</taxon>
        <taxon>Magnoliopsida</taxon>
        <taxon>eudicotyledons</taxon>
        <taxon>Gunneridae</taxon>
        <taxon>Pentapetalae</taxon>
        <taxon>asterids</taxon>
        <taxon>lamiids</taxon>
        <taxon>Lamiales</taxon>
        <taxon>Gesneriaceae</taxon>
        <taxon>Didymocarpoideae</taxon>
        <taxon>Trichosporeae</taxon>
        <taxon>Loxocarpinae</taxon>
        <taxon>Dorcoceras</taxon>
    </lineage>
</organism>
<gene>
    <name evidence="2" type="ORF">F511_04414</name>
</gene>
<dbReference type="AlphaFoldDB" id="A0A2Z7D596"/>
<dbReference type="Pfam" id="PF01177">
    <property type="entry name" value="Asp_Glu_race"/>
    <property type="match status" value="1"/>
</dbReference>
<name>A0A2Z7D596_9LAMI</name>
<dbReference type="Proteomes" id="UP000250235">
    <property type="component" value="Unassembled WGS sequence"/>
</dbReference>
<reference evidence="2 3" key="1">
    <citation type="journal article" date="2015" name="Proc. Natl. Acad. Sci. U.S.A.">
        <title>The resurrection genome of Boea hygrometrica: A blueprint for survival of dehydration.</title>
        <authorList>
            <person name="Xiao L."/>
            <person name="Yang G."/>
            <person name="Zhang L."/>
            <person name="Yang X."/>
            <person name="Zhao S."/>
            <person name="Ji Z."/>
            <person name="Zhou Q."/>
            <person name="Hu M."/>
            <person name="Wang Y."/>
            <person name="Chen M."/>
            <person name="Xu Y."/>
            <person name="Jin H."/>
            <person name="Xiao X."/>
            <person name="Hu G."/>
            <person name="Bao F."/>
            <person name="Hu Y."/>
            <person name="Wan P."/>
            <person name="Li L."/>
            <person name="Deng X."/>
            <person name="Kuang T."/>
            <person name="Xiang C."/>
            <person name="Zhu J.K."/>
            <person name="Oliver M.J."/>
            <person name="He Y."/>
        </authorList>
    </citation>
    <scope>NUCLEOTIDE SEQUENCE [LARGE SCALE GENOMIC DNA]</scope>
    <source>
        <strain evidence="3">cv. XS01</strain>
    </source>
</reference>
<evidence type="ECO:0000313" key="3">
    <source>
        <dbReference type="Proteomes" id="UP000250235"/>
    </source>
</evidence>
<sequence length="318" mass="34788">MSLCFPSSFKYITNESIRSCVSKHTKGKKNPSVVKLPVDSNVSFLSNKSSKDRSFHGPVTSQGSGIGILGGVSLDSTFDFAKKLVNFKLDDEENGIPFVLCSDPALSKDLLSLERGSFPNVNLAKPGSKCVDQTSVVENLRCKRIFLEKSGVSCIVMPCNVLHSWYDEIAEGCSVPVLNMGVCVANELKEAKLRPLEAGSPLSIGVLTTNVDMVTTIYQEKLEIEGFEVILPDKATMEHAVIPAVEALKRKDTEGAQNLFRIALQVLLVRAVNRIILASDEFRDVLPPDDPLWQKCIDPIDVLARSTVKYAQSVGRSK</sequence>
<dbReference type="EMBL" id="KQ989117">
    <property type="protein sequence ID" value="KZV54792.1"/>
    <property type="molecule type" value="Genomic_DNA"/>
</dbReference>
<dbReference type="OrthoDB" id="187836at2759"/>
<dbReference type="GO" id="GO:0047661">
    <property type="term" value="F:amino-acid racemase activity"/>
    <property type="evidence" value="ECO:0007669"/>
    <property type="project" value="InterPro"/>
</dbReference>
<evidence type="ECO:0008006" key="4">
    <source>
        <dbReference type="Google" id="ProtNLM"/>
    </source>
</evidence>
<proteinExistence type="predicted"/>
<dbReference type="SUPFAM" id="SSF53681">
    <property type="entry name" value="Aspartate/glutamate racemase"/>
    <property type="match status" value="2"/>
</dbReference>
<keyword evidence="1" id="KW-0413">Isomerase</keyword>
<dbReference type="PANTHER" id="PTHR21198:SF7">
    <property type="entry name" value="ASPARTATE-GLUTAMATE RACEMASE FAMILY"/>
    <property type="match status" value="1"/>
</dbReference>
<dbReference type="Gene3D" id="3.40.50.1860">
    <property type="match status" value="2"/>
</dbReference>
<dbReference type="InterPro" id="IPR001920">
    <property type="entry name" value="Asp/Glu_race"/>
</dbReference>
<keyword evidence="3" id="KW-1185">Reference proteome</keyword>
<protein>
    <recommendedName>
        <fullName evidence="4">Aspartate racemase</fullName>
    </recommendedName>
</protein>
<dbReference type="PANTHER" id="PTHR21198">
    <property type="entry name" value="GLUTAMATE RACEMASE"/>
    <property type="match status" value="1"/>
</dbReference>
<dbReference type="InterPro" id="IPR015942">
    <property type="entry name" value="Asp/Glu/hydantoin_racemase"/>
</dbReference>
<evidence type="ECO:0000313" key="2">
    <source>
        <dbReference type="EMBL" id="KZV54792.1"/>
    </source>
</evidence>
<evidence type="ECO:0000256" key="1">
    <source>
        <dbReference type="ARBA" id="ARBA00023235"/>
    </source>
</evidence>
<accession>A0A2Z7D596</accession>